<organism evidence="3 4">
    <name type="scientific">Danionella cerebrum</name>
    <dbReference type="NCBI Taxonomy" id="2873325"/>
    <lineage>
        <taxon>Eukaryota</taxon>
        <taxon>Metazoa</taxon>
        <taxon>Chordata</taxon>
        <taxon>Craniata</taxon>
        <taxon>Vertebrata</taxon>
        <taxon>Euteleostomi</taxon>
        <taxon>Actinopterygii</taxon>
        <taxon>Neopterygii</taxon>
        <taxon>Teleostei</taxon>
        <taxon>Ostariophysi</taxon>
        <taxon>Cypriniformes</taxon>
        <taxon>Danionidae</taxon>
        <taxon>Danioninae</taxon>
        <taxon>Danionella</taxon>
    </lineage>
</organism>
<evidence type="ECO:0000256" key="1">
    <source>
        <dbReference type="SAM" id="MobiDB-lite"/>
    </source>
</evidence>
<proteinExistence type="predicted"/>
<feature type="non-terminal residue" evidence="3">
    <location>
        <position position="1"/>
    </location>
</feature>
<reference evidence="3 4" key="1">
    <citation type="journal article" date="2019" name="Sci. Data">
        <title>Hybrid genome assembly and annotation of Danionella translucida.</title>
        <authorList>
            <person name="Kadobianskyi M."/>
            <person name="Schulze L."/>
            <person name="Schuelke M."/>
            <person name="Judkewitz B."/>
        </authorList>
    </citation>
    <scope>NUCLEOTIDE SEQUENCE [LARGE SCALE GENOMIC DNA]</scope>
    <source>
        <strain evidence="3 4">Bolton</strain>
    </source>
</reference>
<dbReference type="EMBL" id="SRMA01026672">
    <property type="protein sequence ID" value="TRY77715.1"/>
    <property type="molecule type" value="Genomic_DNA"/>
</dbReference>
<dbReference type="PANTHER" id="PTHR38706">
    <property type="entry name" value="SI:CH211-198C19.1-RELATED"/>
    <property type="match status" value="1"/>
</dbReference>
<evidence type="ECO:0000256" key="2">
    <source>
        <dbReference type="SAM" id="SignalP"/>
    </source>
</evidence>
<keyword evidence="2" id="KW-0732">Signal</keyword>
<evidence type="ECO:0000313" key="3">
    <source>
        <dbReference type="EMBL" id="TRY77715.1"/>
    </source>
</evidence>
<comment type="caution">
    <text evidence="3">The sequence shown here is derived from an EMBL/GenBank/DDBJ whole genome shotgun (WGS) entry which is preliminary data.</text>
</comment>
<keyword evidence="4" id="KW-1185">Reference proteome</keyword>
<dbReference type="Proteomes" id="UP000316079">
    <property type="component" value="Unassembled WGS sequence"/>
</dbReference>
<feature type="region of interest" description="Disordered" evidence="1">
    <location>
        <begin position="314"/>
        <end position="343"/>
    </location>
</feature>
<dbReference type="AlphaFoldDB" id="A0A553PJ55"/>
<name>A0A553PJ55_9TELE</name>
<accession>A0A553PJ55</accession>
<dbReference type="OrthoDB" id="8961033at2759"/>
<feature type="signal peptide" evidence="2">
    <location>
        <begin position="1"/>
        <end position="35"/>
    </location>
</feature>
<feature type="chain" id="PRO_5021806506" evidence="2">
    <location>
        <begin position="36"/>
        <end position="622"/>
    </location>
</feature>
<dbReference type="PANTHER" id="PTHR38706:SF2">
    <property type="match status" value="1"/>
</dbReference>
<feature type="compositionally biased region" description="Basic and acidic residues" evidence="1">
    <location>
        <begin position="320"/>
        <end position="343"/>
    </location>
</feature>
<evidence type="ECO:0000313" key="4">
    <source>
        <dbReference type="Proteomes" id="UP000316079"/>
    </source>
</evidence>
<dbReference type="STRING" id="623744.A0A553PJ55"/>
<protein>
    <submittedName>
        <fullName evidence="3">Uncharacterized protein</fullName>
    </submittedName>
</protein>
<sequence length="622" mass="69921">RRVIKARANTGGFAALVQQLFILFLLGWSFALSEGDDDDCASLSAAVSETIYKPYNRRDTGIKNHSPLLDQLGRVGSTQDLRKVMVYSMKRLSTLSALKKSGFGQPSPRHGLRLIWWFVHECVHLENNGQISARCAPANGDFGFHRFHNYPPLLPRLHVPYYEVGNLKPIETLKKLPDYVRESYKGYESNCDRIIVSCDSWKMVDVVYVTKHSDHTNFDPNQTYEITTELLREIKRINLHTFLSSMRNDLTVYNFVPQNALTTSVSLWRSVYLEKRLRRFEGVKRGGDSNEDGTFRSSLVTENTSSVLKNIQSSSMVPGDCHEDSSSLRLRQEGEEPRDEAFPFTDRHDHQALLITHPAERGRAEALLRQRNVVEEEECSPDLIISTRGDSRPVRRKVCFYLVDRNNSLESSAAELFEYEIIQGLHLQGTEGLPRLTAMLRRLFGDRRSGKGGGYRRGTEALTWTAEGVCFGGVPIGTARTGGLPITGEEERGGVEQSLGVGDAVAVAAADDSSGAGEVVRSTQRDEEGGPTAFEEAETCPSWHCLHQRWQDPNPTRDESRTQPGLPRLVHLHQGRVGRMMKIYKLTDGSCTKSVIIELIDLILFLYQPFLPLQGAVIIKRL</sequence>
<gene>
    <name evidence="3" type="ORF">DNTS_029096</name>
</gene>